<evidence type="ECO:0000256" key="7">
    <source>
        <dbReference type="SAM" id="Phobius"/>
    </source>
</evidence>
<dbReference type="RefSeq" id="XP_044724206.1">
    <property type="nucleotide sequence ID" value="XM_044860573.1"/>
</dbReference>
<dbReference type="GeneID" id="68351231"/>
<keyword evidence="3 7" id="KW-0812">Transmembrane</keyword>
<evidence type="ECO:0000313" key="8">
    <source>
        <dbReference type="EMBL" id="KAH0966693.1"/>
    </source>
</evidence>
<evidence type="ECO:0000256" key="3">
    <source>
        <dbReference type="ARBA" id="ARBA00022692"/>
    </source>
</evidence>
<dbReference type="Proteomes" id="UP000824596">
    <property type="component" value="Unassembled WGS sequence"/>
</dbReference>
<name>A0A9P8SKR9_9HYPO</name>
<protein>
    <submittedName>
        <fullName evidence="8">Interferon-induced 6-16 family domain-containing protein</fullName>
    </submittedName>
</protein>
<feature type="transmembrane region" description="Helical" evidence="7">
    <location>
        <begin position="66"/>
        <end position="90"/>
    </location>
</feature>
<dbReference type="Gene3D" id="6.10.110.10">
    <property type="match status" value="1"/>
</dbReference>
<evidence type="ECO:0000313" key="9">
    <source>
        <dbReference type="Proteomes" id="UP000824596"/>
    </source>
</evidence>
<gene>
    <name evidence="8" type="ORF">HRG_02102</name>
</gene>
<proteinExistence type="inferred from homology"/>
<dbReference type="InterPro" id="IPR009311">
    <property type="entry name" value="IFI6/IFI27-like"/>
</dbReference>
<keyword evidence="4 7" id="KW-1133">Transmembrane helix</keyword>
<evidence type="ECO:0000256" key="2">
    <source>
        <dbReference type="ARBA" id="ARBA00007262"/>
    </source>
</evidence>
<keyword evidence="5 7" id="KW-0472">Membrane</keyword>
<dbReference type="InterPro" id="IPR038213">
    <property type="entry name" value="IFI6/IFI27-like_sf"/>
</dbReference>
<accession>A0A9P8SKR9</accession>
<feature type="compositionally biased region" description="Acidic residues" evidence="6">
    <location>
        <begin position="103"/>
        <end position="126"/>
    </location>
</feature>
<dbReference type="GO" id="GO:0016020">
    <property type="term" value="C:membrane"/>
    <property type="evidence" value="ECO:0007669"/>
    <property type="project" value="UniProtKB-SubCell"/>
</dbReference>
<evidence type="ECO:0000256" key="4">
    <source>
        <dbReference type="ARBA" id="ARBA00022989"/>
    </source>
</evidence>
<evidence type="ECO:0000256" key="6">
    <source>
        <dbReference type="SAM" id="MobiDB-lite"/>
    </source>
</evidence>
<reference evidence="8" key="1">
    <citation type="submission" date="2021-09" db="EMBL/GenBank/DDBJ databases">
        <title>A high-quality genome of the endoparasitic fungus Hirsutella rhossiliensis with a comparison of Hirsutella genomes reveals transposable elements contributing to genome size variation.</title>
        <authorList>
            <person name="Lin R."/>
            <person name="Jiao Y."/>
            <person name="Sun X."/>
            <person name="Ling J."/>
            <person name="Xie B."/>
            <person name="Cheng X."/>
        </authorList>
    </citation>
    <scope>NUCLEOTIDE SEQUENCE</scope>
    <source>
        <strain evidence="8">HR02</strain>
    </source>
</reference>
<dbReference type="EMBL" id="JAIZPD010000002">
    <property type="protein sequence ID" value="KAH0966693.1"/>
    <property type="molecule type" value="Genomic_DNA"/>
</dbReference>
<evidence type="ECO:0000256" key="1">
    <source>
        <dbReference type="ARBA" id="ARBA00004141"/>
    </source>
</evidence>
<dbReference type="AlphaFoldDB" id="A0A9P8SKR9"/>
<sequence>MSFPGVIAAAALMVAAPALVATPLLGAAGFGAAGVTAGSAAAAVQSVMGSVVAPSLFSTLQSAAMGGYGVVVVHGAVQGLGALAAIIAGYMAGRKGDDGKDGEGDESAEGDKDEGGEDGMDGEESK</sequence>
<comment type="caution">
    <text evidence="8">The sequence shown here is derived from an EMBL/GenBank/DDBJ whole genome shotgun (WGS) entry which is preliminary data.</text>
</comment>
<feature type="region of interest" description="Disordered" evidence="6">
    <location>
        <begin position="96"/>
        <end position="126"/>
    </location>
</feature>
<dbReference type="Pfam" id="PF06140">
    <property type="entry name" value="Ifi-6-16"/>
    <property type="match status" value="1"/>
</dbReference>
<organism evidence="8 9">
    <name type="scientific">Hirsutella rhossiliensis</name>
    <dbReference type="NCBI Taxonomy" id="111463"/>
    <lineage>
        <taxon>Eukaryota</taxon>
        <taxon>Fungi</taxon>
        <taxon>Dikarya</taxon>
        <taxon>Ascomycota</taxon>
        <taxon>Pezizomycotina</taxon>
        <taxon>Sordariomycetes</taxon>
        <taxon>Hypocreomycetidae</taxon>
        <taxon>Hypocreales</taxon>
        <taxon>Ophiocordycipitaceae</taxon>
        <taxon>Hirsutella</taxon>
    </lineage>
</organism>
<dbReference type="PANTHER" id="PTHR16932:SF18">
    <property type="entry name" value="INTERFERON, ALPHA-INDUCIBLE PROTEIN 27-LIKE 2"/>
    <property type="match status" value="1"/>
</dbReference>
<comment type="similarity">
    <text evidence="2">Belongs to the IFI6/IFI27 family.</text>
</comment>
<comment type="subcellular location">
    <subcellularLocation>
        <location evidence="1">Membrane</location>
        <topology evidence="1">Multi-pass membrane protein</topology>
    </subcellularLocation>
</comment>
<dbReference type="PANTHER" id="PTHR16932">
    <property type="entry name" value="INTERFERON ALPHA-INDUCIBLE PROTEIN 27"/>
    <property type="match status" value="1"/>
</dbReference>
<evidence type="ECO:0000256" key="5">
    <source>
        <dbReference type="ARBA" id="ARBA00023136"/>
    </source>
</evidence>
<keyword evidence="9" id="KW-1185">Reference proteome</keyword>